<sequence>MLLVVMGWTDLKAVGGNDTVVLESEGVGGTARSTSIGGAGGNGALNSDCGGFFRASRRP</sequence>
<dbReference type="AlphaFoldDB" id="A0A915KSZ6"/>
<proteinExistence type="predicted"/>
<evidence type="ECO:0000313" key="2">
    <source>
        <dbReference type="WBParaSite" id="nRc.2.0.1.t41240-RA"/>
    </source>
</evidence>
<dbReference type="WBParaSite" id="nRc.2.0.1.t41240-RA">
    <property type="protein sequence ID" value="nRc.2.0.1.t41240-RA"/>
    <property type="gene ID" value="nRc.2.0.1.g41240"/>
</dbReference>
<evidence type="ECO:0000313" key="1">
    <source>
        <dbReference type="Proteomes" id="UP000887565"/>
    </source>
</evidence>
<organism evidence="1 2">
    <name type="scientific">Romanomermis culicivorax</name>
    <name type="common">Nematode worm</name>
    <dbReference type="NCBI Taxonomy" id="13658"/>
    <lineage>
        <taxon>Eukaryota</taxon>
        <taxon>Metazoa</taxon>
        <taxon>Ecdysozoa</taxon>
        <taxon>Nematoda</taxon>
        <taxon>Enoplea</taxon>
        <taxon>Dorylaimia</taxon>
        <taxon>Mermithida</taxon>
        <taxon>Mermithoidea</taxon>
        <taxon>Mermithidae</taxon>
        <taxon>Romanomermis</taxon>
    </lineage>
</organism>
<protein>
    <submittedName>
        <fullName evidence="2">Uncharacterized protein</fullName>
    </submittedName>
</protein>
<reference evidence="2" key="1">
    <citation type="submission" date="2022-11" db="UniProtKB">
        <authorList>
            <consortium name="WormBaseParasite"/>
        </authorList>
    </citation>
    <scope>IDENTIFICATION</scope>
</reference>
<name>A0A915KSZ6_ROMCU</name>
<accession>A0A915KSZ6</accession>
<keyword evidence="1" id="KW-1185">Reference proteome</keyword>
<dbReference type="Proteomes" id="UP000887565">
    <property type="component" value="Unplaced"/>
</dbReference>